<dbReference type="NCBIfam" id="TIGR04257">
    <property type="entry name" value="nanowire_3heme"/>
    <property type="match status" value="1"/>
</dbReference>
<dbReference type="SUPFAM" id="SSF48695">
    <property type="entry name" value="Multiheme cytochromes"/>
    <property type="match status" value="1"/>
</dbReference>
<evidence type="ECO:0000313" key="4">
    <source>
        <dbReference type="Proteomes" id="UP000469346"/>
    </source>
</evidence>
<dbReference type="InterPro" id="IPR026352">
    <property type="entry name" value="Nanowire_3heme"/>
</dbReference>
<accession>A0A6N9TLP1</accession>
<dbReference type="RefSeq" id="WP_163298188.1">
    <property type="nucleotide sequence ID" value="NZ_JAAGRR010000031.1"/>
</dbReference>
<dbReference type="Proteomes" id="UP000469346">
    <property type="component" value="Unassembled WGS sequence"/>
</dbReference>
<name>A0A6N9TLP1_DISTH</name>
<gene>
    <name evidence="3" type="ORF">G3N55_04145</name>
</gene>
<dbReference type="InterPro" id="IPR036280">
    <property type="entry name" value="Multihaem_cyt_sf"/>
</dbReference>
<keyword evidence="1" id="KW-0732">Signal</keyword>
<dbReference type="Gene3D" id="3.90.10.10">
    <property type="entry name" value="Cytochrome C3"/>
    <property type="match status" value="1"/>
</dbReference>
<feature type="chain" id="PRO_5026753417" description="Cytochrome c7-like domain-containing protein" evidence="1">
    <location>
        <begin position="26"/>
        <end position="134"/>
    </location>
</feature>
<comment type="caution">
    <text evidence="3">The sequence shown here is derived from an EMBL/GenBank/DDBJ whole genome shotgun (WGS) entry which is preliminary data.</text>
</comment>
<keyword evidence="4" id="KW-1185">Reference proteome</keyword>
<proteinExistence type="predicted"/>
<dbReference type="EMBL" id="JAAGRR010000031">
    <property type="protein sequence ID" value="NDY42039.1"/>
    <property type="molecule type" value="Genomic_DNA"/>
</dbReference>
<feature type="signal peptide" evidence="1">
    <location>
        <begin position="1"/>
        <end position="25"/>
    </location>
</feature>
<evidence type="ECO:0000259" key="2">
    <source>
        <dbReference type="Pfam" id="PF14522"/>
    </source>
</evidence>
<organism evidence="3 4">
    <name type="scientific">Dissulfurirhabdus thermomarina</name>
    <dbReference type="NCBI Taxonomy" id="1765737"/>
    <lineage>
        <taxon>Bacteria</taxon>
        <taxon>Deltaproteobacteria</taxon>
        <taxon>Dissulfurirhabdaceae</taxon>
        <taxon>Dissulfurirhabdus</taxon>
    </lineage>
</organism>
<sequence>MKKVLCIGVAALVAGLVLHFGPAGFAEEEQEHGGDIIFTKPVKAVLFSHQTHIDQGLECDSCHDDPFEMAAGTAEENGDFTMEALYQGKYCGTCHDGETAFASNTRCAVCHIGVKGYNRLYKLSGEEGEGGHGE</sequence>
<reference evidence="3 4" key="1">
    <citation type="submission" date="2020-02" db="EMBL/GenBank/DDBJ databases">
        <title>Comparative genomics of sulfur disproportionating microorganisms.</title>
        <authorList>
            <person name="Ward L.M."/>
            <person name="Bertran E."/>
            <person name="Johnston D.T."/>
        </authorList>
    </citation>
    <scope>NUCLEOTIDE SEQUENCE [LARGE SCALE GENOMIC DNA]</scope>
    <source>
        <strain evidence="3 4">DSM 100025</strain>
    </source>
</reference>
<evidence type="ECO:0000313" key="3">
    <source>
        <dbReference type="EMBL" id="NDY42039.1"/>
    </source>
</evidence>
<dbReference type="AlphaFoldDB" id="A0A6N9TLP1"/>
<protein>
    <recommendedName>
        <fullName evidence="2">Cytochrome c7-like domain-containing protein</fullName>
    </recommendedName>
</protein>
<evidence type="ECO:0000256" key="1">
    <source>
        <dbReference type="SAM" id="SignalP"/>
    </source>
</evidence>
<dbReference type="InterPro" id="IPR029467">
    <property type="entry name" value="Cyt_c7-like"/>
</dbReference>
<dbReference type="Pfam" id="PF14522">
    <property type="entry name" value="Cytochrome_C7"/>
    <property type="match status" value="1"/>
</dbReference>
<feature type="domain" description="Cytochrome c7-like" evidence="2">
    <location>
        <begin position="45"/>
        <end position="111"/>
    </location>
</feature>